<dbReference type="GO" id="GO:0005886">
    <property type="term" value="C:plasma membrane"/>
    <property type="evidence" value="ECO:0007669"/>
    <property type="project" value="UniProtKB-SubCell"/>
</dbReference>
<dbReference type="InterPro" id="IPR036259">
    <property type="entry name" value="MFS_trans_sf"/>
</dbReference>
<feature type="transmembrane region" description="Helical" evidence="6">
    <location>
        <begin position="18"/>
        <end position="39"/>
    </location>
</feature>
<keyword evidence="9" id="KW-1185">Reference proteome</keyword>
<feature type="transmembrane region" description="Helical" evidence="6">
    <location>
        <begin position="274"/>
        <end position="292"/>
    </location>
</feature>
<dbReference type="STRING" id="36849.OXPF_00950"/>
<evidence type="ECO:0000256" key="2">
    <source>
        <dbReference type="ARBA" id="ARBA00022448"/>
    </source>
</evidence>
<feature type="domain" description="Major facilitator superfamily (MFS) profile" evidence="7">
    <location>
        <begin position="17"/>
        <end position="386"/>
    </location>
</feature>
<name>A0A0P8WEV5_9CLOT</name>
<keyword evidence="5 6" id="KW-0472">Membrane</keyword>
<dbReference type="PROSITE" id="PS50850">
    <property type="entry name" value="MFS"/>
    <property type="match status" value="1"/>
</dbReference>
<dbReference type="RefSeq" id="WP_054873259.1">
    <property type="nucleotide sequence ID" value="NZ_LKET01000009.1"/>
</dbReference>
<reference evidence="8 9" key="1">
    <citation type="submission" date="2015-09" db="EMBL/GenBank/DDBJ databases">
        <title>Genome sequence of Oxobacter pfennigii DSM 3222.</title>
        <authorList>
            <person name="Poehlein A."/>
            <person name="Bengelsdorf F.R."/>
            <person name="Schiel-Bengelsdorf B."/>
            <person name="Duerre P."/>
            <person name="Daniel R."/>
        </authorList>
    </citation>
    <scope>NUCLEOTIDE SEQUENCE [LARGE SCALE GENOMIC DNA]</scope>
    <source>
        <strain evidence="8 9">DSM 3222</strain>
    </source>
</reference>
<dbReference type="Pfam" id="PF07690">
    <property type="entry name" value="MFS_1"/>
    <property type="match status" value="1"/>
</dbReference>
<evidence type="ECO:0000313" key="9">
    <source>
        <dbReference type="Proteomes" id="UP000050326"/>
    </source>
</evidence>
<dbReference type="OrthoDB" id="9814001at2"/>
<dbReference type="CDD" id="cd17489">
    <property type="entry name" value="MFS_YfcJ_like"/>
    <property type="match status" value="1"/>
</dbReference>
<keyword evidence="3 6" id="KW-0812">Transmembrane</keyword>
<evidence type="ECO:0000256" key="1">
    <source>
        <dbReference type="ARBA" id="ARBA00004651"/>
    </source>
</evidence>
<evidence type="ECO:0000256" key="5">
    <source>
        <dbReference type="ARBA" id="ARBA00023136"/>
    </source>
</evidence>
<keyword evidence="4 6" id="KW-1133">Transmembrane helix</keyword>
<comment type="subcellular location">
    <subcellularLocation>
        <location evidence="1">Cell membrane</location>
        <topology evidence="1">Multi-pass membrane protein</topology>
    </subcellularLocation>
</comment>
<feature type="transmembrane region" description="Helical" evidence="6">
    <location>
        <begin position="142"/>
        <end position="161"/>
    </location>
</feature>
<dbReference type="PATRIC" id="fig|36849.3.peg.109"/>
<dbReference type="PANTHER" id="PTHR23531">
    <property type="entry name" value="QUINOLENE RESISTANCE PROTEIN NORA"/>
    <property type="match status" value="1"/>
</dbReference>
<dbReference type="PROSITE" id="PS00216">
    <property type="entry name" value="SUGAR_TRANSPORT_1"/>
    <property type="match status" value="1"/>
</dbReference>
<feature type="transmembrane region" description="Helical" evidence="6">
    <location>
        <begin position="331"/>
        <end position="354"/>
    </location>
</feature>
<proteinExistence type="predicted"/>
<feature type="transmembrane region" description="Helical" evidence="6">
    <location>
        <begin position="51"/>
        <end position="70"/>
    </location>
</feature>
<feature type="transmembrane region" description="Helical" evidence="6">
    <location>
        <begin position="82"/>
        <end position="98"/>
    </location>
</feature>
<feature type="transmembrane region" description="Helical" evidence="6">
    <location>
        <begin position="243"/>
        <end position="262"/>
    </location>
</feature>
<dbReference type="InterPro" id="IPR011701">
    <property type="entry name" value="MFS"/>
</dbReference>
<feature type="transmembrane region" description="Helical" evidence="6">
    <location>
        <begin position="360"/>
        <end position="379"/>
    </location>
</feature>
<accession>A0A0P8WEV5</accession>
<dbReference type="AlphaFoldDB" id="A0A0P8WEV5"/>
<dbReference type="InterPro" id="IPR052714">
    <property type="entry name" value="MFS_Exporter"/>
</dbReference>
<sequence>MERDAGLQKKEPLWTRDYILISIASLFITLGFQMLLPILPVFSAKLGGSDTWAGLVVGIFTISSVIMRPIAGRLLDSYGRRGVYIIGLIVFLLCVMAYNWTSTILVLLVIRFIHGFGWGAASTSSSTIASDVIPKSRLGEGMGYYGLTSTLAMAVAPALGLGLQSQYGFNIVFYISAAVVLISIFIALPIKYHKPDVQQKSGKAGIFEKSAILPAIVVFFITMTYGAIVSFIALYSAQRQVENIGLFFTVYAAALLISRPYFGRLTDKKGTSFAVLPGIVFVIISMALIYFADSLIVFLIAGFVYGIGFGAIQPALQAMSVRDINPSRRGAANATFFLGFDLGIGAGSITWGIIAENAGYQIIYLLCIIPAVVAAFIYIKSIKQPKQN</sequence>
<gene>
    <name evidence="8" type="primary">ymfD_1</name>
    <name evidence="8" type="ORF">OXPF_00950</name>
</gene>
<feature type="transmembrane region" description="Helical" evidence="6">
    <location>
        <begin position="298"/>
        <end position="319"/>
    </location>
</feature>
<dbReference type="GO" id="GO:0022857">
    <property type="term" value="F:transmembrane transporter activity"/>
    <property type="evidence" value="ECO:0007669"/>
    <property type="project" value="InterPro"/>
</dbReference>
<comment type="caution">
    <text evidence="8">The sequence shown here is derived from an EMBL/GenBank/DDBJ whole genome shotgun (WGS) entry which is preliminary data.</text>
</comment>
<dbReference type="Gene3D" id="1.20.1250.20">
    <property type="entry name" value="MFS general substrate transporter like domains"/>
    <property type="match status" value="1"/>
</dbReference>
<dbReference type="Proteomes" id="UP000050326">
    <property type="component" value="Unassembled WGS sequence"/>
</dbReference>
<dbReference type="InterPro" id="IPR020846">
    <property type="entry name" value="MFS_dom"/>
</dbReference>
<evidence type="ECO:0000313" key="8">
    <source>
        <dbReference type="EMBL" id="KPU46290.1"/>
    </source>
</evidence>
<evidence type="ECO:0000259" key="7">
    <source>
        <dbReference type="PROSITE" id="PS50850"/>
    </source>
</evidence>
<feature type="transmembrane region" description="Helical" evidence="6">
    <location>
        <begin position="211"/>
        <end position="237"/>
    </location>
</feature>
<evidence type="ECO:0000256" key="3">
    <source>
        <dbReference type="ARBA" id="ARBA00022692"/>
    </source>
</evidence>
<evidence type="ECO:0000256" key="6">
    <source>
        <dbReference type="SAM" id="Phobius"/>
    </source>
</evidence>
<keyword evidence="2" id="KW-0813">Transport</keyword>
<protein>
    <submittedName>
        <fullName evidence="8">Bacillibactin exporter</fullName>
    </submittedName>
</protein>
<evidence type="ECO:0000256" key="4">
    <source>
        <dbReference type="ARBA" id="ARBA00022989"/>
    </source>
</evidence>
<dbReference type="InterPro" id="IPR005829">
    <property type="entry name" value="Sugar_transporter_CS"/>
</dbReference>
<dbReference type="SUPFAM" id="SSF103473">
    <property type="entry name" value="MFS general substrate transporter"/>
    <property type="match status" value="1"/>
</dbReference>
<dbReference type="PANTHER" id="PTHR23531:SF2">
    <property type="entry name" value="PERMEASE"/>
    <property type="match status" value="1"/>
</dbReference>
<feature type="transmembrane region" description="Helical" evidence="6">
    <location>
        <begin position="167"/>
        <end position="190"/>
    </location>
</feature>
<organism evidence="8 9">
    <name type="scientific">Oxobacter pfennigii</name>
    <dbReference type="NCBI Taxonomy" id="36849"/>
    <lineage>
        <taxon>Bacteria</taxon>
        <taxon>Bacillati</taxon>
        <taxon>Bacillota</taxon>
        <taxon>Clostridia</taxon>
        <taxon>Eubacteriales</taxon>
        <taxon>Clostridiaceae</taxon>
        <taxon>Oxobacter</taxon>
    </lineage>
</organism>
<dbReference type="EMBL" id="LKET01000009">
    <property type="protein sequence ID" value="KPU46290.1"/>
    <property type="molecule type" value="Genomic_DNA"/>
</dbReference>